<comment type="caution">
    <text evidence="4">The sequence shown here is derived from an EMBL/GenBank/DDBJ whole genome shotgun (WGS) entry which is preliminary data.</text>
</comment>
<keyword evidence="2" id="KW-0175">Coiled coil</keyword>
<feature type="repeat" description="TPR" evidence="1">
    <location>
        <begin position="465"/>
        <end position="498"/>
    </location>
</feature>
<keyword evidence="3" id="KW-0812">Transmembrane</keyword>
<reference evidence="4 5" key="1">
    <citation type="journal article" date="2021" name="Cell Host Microbe">
        <title>in vivo commensal control of Clostridioides difficile virulence.</title>
        <authorList>
            <person name="Girinathan B.P."/>
            <person name="Dibenedetto N."/>
            <person name="Worley J.N."/>
            <person name="Peltier J."/>
            <person name="Arrieta-Ortiz M.L."/>
            <person name="Rupa Christinal Immanuel S."/>
            <person name="Lavin R."/>
            <person name="Delaney M.L."/>
            <person name="Cummins C."/>
            <person name="Hoffmann M."/>
            <person name="Luo Y."/>
            <person name="Gonzalez-Escalona N."/>
            <person name="Allard M."/>
            <person name="Onderdonk A.B."/>
            <person name="Gerber G.K."/>
            <person name="Sonenshein A.L."/>
            <person name="Baliga N."/>
            <person name="Dupuy B."/>
            <person name="Bry L."/>
        </authorList>
    </citation>
    <scope>NUCLEOTIDE SEQUENCE [LARGE SCALE GENOMIC DNA]</scope>
    <source>
        <strain evidence="4 5">DSM 599</strain>
    </source>
</reference>
<feature type="coiled-coil region" evidence="2">
    <location>
        <begin position="485"/>
        <end position="529"/>
    </location>
</feature>
<accession>A0ABS7L0G2</accession>
<dbReference type="RefSeq" id="WP_221861795.1">
    <property type="nucleotide sequence ID" value="NZ_JAIKTU010000011.1"/>
</dbReference>
<evidence type="ECO:0000256" key="3">
    <source>
        <dbReference type="SAM" id="Phobius"/>
    </source>
</evidence>
<organism evidence="4 5">
    <name type="scientific">Clostridium sardiniense</name>
    <name type="common">Clostridium absonum</name>
    <dbReference type="NCBI Taxonomy" id="29369"/>
    <lineage>
        <taxon>Bacteria</taxon>
        <taxon>Bacillati</taxon>
        <taxon>Bacillota</taxon>
        <taxon>Clostridia</taxon>
        <taxon>Eubacteriales</taxon>
        <taxon>Clostridiaceae</taxon>
        <taxon>Clostridium</taxon>
    </lineage>
</organism>
<name>A0ABS7L0G2_CLOSR</name>
<feature type="transmembrane region" description="Helical" evidence="3">
    <location>
        <begin position="21"/>
        <end position="40"/>
    </location>
</feature>
<dbReference type="InterPro" id="IPR011990">
    <property type="entry name" value="TPR-like_helical_dom_sf"/>
</dbReference>
<proteinExistence type="predicted"/>
<evidence type="ECO:0000313" key="5">
    <source>
        <dbReference type="Proteomes" id="UP001299068"/>
    </source>
</evidence>
<keyword evidence="1" id="KW-0802">TPR repeat</keyword>
<sequence>MKAFNDNLKENKIRSNRKQNIQSILTLIGSLVFALLMALGCKGFFGAEEELILDKEDGIYYSGKYDEALKEYEKKQKREKWPIWIIKEAEIYSLKEERAQSNSLLDKAYRDRNKLEKDKGIDKYKEEDKVLGNYITFTYLMNGDAEKARQYGEDFLMKEQNNNPLRETMTVVYLAQNNKDKAKEMVNGYKADDSFELAKKADLNMIVNNYEEGYKNLQESYNLNKNDIKILDVIENNVYGNREGAIEYLEELYKENSSNTITKLALAKTYSIEEKNLNKSLEILDTLSDEEKDSLLYNCIQLEINKKQVKDCTEIIDKIITKYEDTYGANYIAGMYYLENKDYKKASDYAIKSSFINKEYSNIYGLLLSNLMQNEGDENITKAYLRRGLYYSPSNCLIIENVANFYEKVEQKIDLAYDYYRLVSYVDVGRIENYYHIASIDIIKNELDKAIDSLETAVKINKSNDKYFATLGYLYFKEGDIDKGIENTRKAYEINERNIEALNNAAIYYAVYEDNIERAYKNIATANELVSESDDFIKKEIIDKNYNKFKIGYEQFEDDRYRKIDSSQVELIY</sequence>
<feature type="repeat" description="TPR" evidence="1">
    <location>
        <begin position="431"/>
        <end position="464"/>
    </location>
</feature>
<gene>
    <name evidence="4" type="ORF">K5V21_13985</name>
</gene>
<dbReference type="SUPFAM" id="SSF48452">
    <property type="entry name" value="TPR-like"/>
    <property type="match status" value="2"/>
</dbReference>
<evidence type="ECO:0000256" key="1">
    <source>
        <dbReference type="PROSITE-ProRule" id="PRU00339"/>
    </source>
</evidence>
<evidence type="ECO:0008006" key="6">
    <source>
        <dbReference type="Google" id="ProtNLM"/>
    </source>
</evidence>
<dbReference type="SMART" id="SM00028">
    <property type="entry name" value="TPR"/>
    <property type="match status" value="4"/>
</dbReference>
<evidence type="ECO:0000256" key="2">
    <source>
        <dbReference type="SAM" id="Coils"/>
    </source>
</evidence>
<keyword evidence="3" id="KW-1133">Transmembrane helix</keyword>
<keyword evidence="5" id="KW-1185">Reference proteome</keyword>
<dbReference type="Gene3D" id="1.25.40.10">
    <property type="entry name" value="Tetratricopeptide repeat domain"/>
    <property type="match status" value="3"/>
</dbReference>
<dbReference type="InterPro" id="IPR019734">
    <property type="entry name" value="TPR_rpt"/>
</dbReference>
<protein>
    <recommendedName>
        <fullName evidence="6">Tetratricopeptide repeat protein</fullName>
    </recommendedName>
</protein>
<evidence type="ECO:0000313" key="4">
    <source>
        <dbReference type="EMBL" id="MBY0756554.1"/>
    </source>
</evidence>
<keyword evidence="3" id="KW-0472">Membrane</keyword>
<dbReference type="EMBL" id="JAIKTU010000011">
    <property type="protein sequence ID" value="MBY0756554.1"/>
    <property type="molecule type" value="Genomic_DNA"/>
</dbReference>
<dbReference type="PROSITE" id="PS50005">
    <property type="entry name" value="TPR"/>
    <property type="match status" value="2"/>
</dbReference>
<dbReference type="Proteomes" id="UP001299068">
    <property type="component" value="Unassembled WGS sequence"/>
</dbReference>